<name>A0ABM9EEZ5_9HYPH</name>
<sequence length="88" mass="10006">MRYTRTDVHDATLNKRSGERVVISDLSEKEHAVMYASEMAEQEIREQIREADANVYKRGFVVDVSIQMSGETILAYAVVAFHSVIDLD</sequence>
<proteinExistence type="predicted"/>
<protein>
    <recommendedName>
        <fullName evidence="3">DUF4258 domain-containing protein</fullName>
    </recommendedName>
</protein>
<accession>A0ABM9EEZ5</accession>
<comment type="caution">
    <text evidence="1">The sequence shown here is derived from an EMBL/GenBank/DDBJ whole genome shotgun (WGS) entry which is preliminary data.</text>
</comment>
<dbReference type="EMBL" id="CAKXZT010000160">
    <property type="protein sequence ID" value="CAH2407931.1"/>
    <property type="molecule type" value="Genomic_DNA"/>
</dbReference>
<dbReference type="Proteomes" id="UP001153050">
    <property type="component" value="Unassembled WGS sequence"/>
</dbReference>
<evidence type="ECO:0008006" key="3">
    <source>
        <dbReference type="Google" id="ProtNLM"/>
    </source>
</evidence>
<evidence type="ECO:0000313" key="1">
    <source>
        <dbReference type="EMBL" id="CAH2407931.1"/>
    </source>
</evidence>
<evidence type="ECO:0000313" key="2">
    <source>
        <dbReference type="Proteomes" id="UP001153050"/>
    </source>
</evidence>
<gene>
    <name evidence="1" type="ORF">MES5069_620158</name>
</gene>
<keyword evidence="2" id="KW-1185">Reference proteome</keyword>
<organism evidence="1 2">
    <name type="scientific">Mesorhizobium escarrei</name>
    <dbReference type="NCBI Taxonomy" id="666018"/>
    <lineage>
        <taxon>Bacteria</taxon>
        <taxon>Pseudomonadati</taxon>
        <taxon>Pseudomonadota</taxon>
        <taxon>Alphaproteobacteria</taxon>
        <taxon>Hyphomicrobiales</taxon>
        <taxon>Phyllobacteriaceae</taxon>
        <taxon>Mesorhizobium</taxon>
    </lineage>
</organism>
<reference evidence="1 2" key="1">
    <citation type="submission" date="2022-03" db="EMBL/GenBank/DDBJ databases">
        <authorList>
            <person name="Brunel B."/>
        </authorList>
    </citation>
    <scope>NUCLEOTIDE SEQUENCE [LARGE SCALE GENOMIC DNA]</scope>
    <source>
        <strain evidence="1">STM5069sample</strain>
    </source>
</reference>